<dbReference type="PANTHER" id="PTHR33375">
    <property type="entry name" value="CHROMOSOME-PARTITIONING PROTEIN PARB-RELATED"/>
    <property type="match status" value="1"/>
</dbReference>
<dbReference type="InterPro" id="IPR003115">
    <property type="entry name" value="ParB_N"/>
</dbReference>
<proteinExistence type="inferred from homology"/>
<gene>
    <name evidence="4" type="ORF">GCM10008957_32230</name>
</gene>
<dbReference type="AlphaFoldDB" id="A0A918CDI9"/>
<dbReference type="NCBIfam" id="TIGR00180">
    <property type="entry name" value="parB_part"/>
    <property type="match status" value="1"/>
</dbReference>
<dbReference type="GO" id="GO:0005694">
    <property type="term" value="C:chromosome"/>
    <property type="evidence" value="ECO:0007669"/>
    <property type="project" value="TreeGrafter"/>
</dbReference>
<dbReference type="GO" id="GO:0003677">
    <property type="term" value="F:DNA binding"/>
    <property type="evidence" value="ECO:0007669"/>
    <property type="project" value="UniProtKB-KW"/>
</dbReference>
<feature type="domain" description="ParB-like N-terminal" evidence="3">
    <location>
        <begin position="33"/>
        <end position="123"/>
    </location>
</feature>
<accession>A0A918CDI9</accession>
<evidence type="ECO:0000259" key="3">
    <source>
        <dbReference type="SMART" id="SM00470"/>
    </source>
</evidence>
<dbReference type="GO" id="GO:0007059">
    <property type="term" value="P:chromosome segregation"/>
    <property type="evidence" value="ECO:0007669"/>
    <property type="project" value="TreeGrafter"/>
</dbReference>
<dbReference type="Proteomes" id="UP000603865">
    <property type="component" value="Unassembled WGS sequence"/>
</dbReference>
<dbReference type="SUPFAM" id="SSF109709">
    <property type="entry name" value="KorB DNA-binding domain-like"/>
    <property type="match status" value="1"/>
</dbReference>
<evidence type="ECO:0000256" key="1">
    <source>
        <dbReference type="ARBA" id="ARBA00006295"/>
    </source>
</evidence>
<reference evidence="4" key="2">
    <citation type="submission" date="2020-09" db="EMBL/GenBank/DDBJ databases">
        <authorList>
            <person name="Sun Q."/>
            <person name="Ohkuma M."/>
        </authorList>
    </citation>
    <scope>NUCLEOTIDE SEQUENCE</scope>
    <source>
        <strain evidence="4">JCM 31311</strain>
    </source>
</reference>
<dbReference type="InterPro" id="IPR004437">
    <property type="entry name" value="ParB/RepB/Spo0J"/>
</dbReference>
<evidence type="ECO:0000256" key="2">
    <source>
        <dbReference type="ARBA" id="ARBA00023125"/>
    </source>
</evidence>
<dbReference type="InterPro" id="IPR036086">
    <property type="entry name" value="ParB/Sulfiredoxin_sf"/>
</dbReference>
<dbReference type="Pfam" id="PF02195">
    <property type="entry name" value="ParB_N"/>
    <property type="match status" value="1"/>
</dbReference>
<evidence type="ECO:0000313" key="4">
    <source>
        <dbReference type="EMBL" id="GGR17176.1"/>
    </source>
</evidence>
<dbReference type="Gene3D" id="1.10.10.2830">
    <property type="match status" value="1"/>
</dbReference>
<comment type="similarity">
    <text evidence="1">Belongs to the ParB family.</text>
</comment>
<sequence>MTQSQKKDTSKALLGLISDVKLAERVTAPSDAAEVPVSALRARSNQPRRFFSEAALAALAASLTENGVLQPLLVRPQPGGQYEVIAGERRLRAAKLAGLSRVPVRVHPCTDAEADQLSLIENLQREDLSRFEDVSFKLRLIAASWEQSPQEAKATLRKLKKHPQEDAERVAELEGLFQRLGREQWTSFVANGLPVLDLPDLLLQALQEGVIQQSKAVLIARAPADQQQALLERAVNEQLSVEQLRASIAQLTVPAPLSGVEQRFQALRKLQPRAFSKLSPEQQQQAQHLLDQLQALLN</sequence>
<name>A0A918CDI9_9DEIO</name>
<dbReference type="EMBL" id="BMQL01000020">
    <property type="protein sequence ID" value="GGR17176.1"/>
    <property type="molecule type" value="Genomic_DNA"/>
</dbReference>
<dbReference type="InterPro" id="IPR041468">
    <property type="entry name" value="HTH_ParB/Spo0J"/>
</dbReference>
<dbReference type="Pfam" id="PF17762">
    <property type="entry name" value="HTH_ParB"/>
    <property type="match status" value="1"/>
</dbReference>
<keyword evidence="2" id="KW-0238">DNA-binding</keyword>
<dbReference type="FunFam" id="3.90.1530.30:FF:000001">
    <property type="entry name" value="Chromosome partitioning protein ParB"/>
    <property type="match status" value="1"/>
</dbReference>
<dbReference type="Gene3D" id="3.90.1530.30">
    <property type="match status" value="1"/>
</dbReference>
<dbReference type="InterPro" id="IPR050336">
    <property type="entry name" value="Chromosome_partition/occlusion"/>
</dbReference>
<organism evidence="4 5">
    <name type="scientific">Deinococcus ruber</name>
    <dbReference type="NCBI Taxonomy" id="1848197"/>
    <lineage>
        <taxon>Bacteria</taxon>
        <taxon>Thermotogati</taxon>
        <taxon>Deinococcota</taxon>
        <taxon>Deinococci</taxon>
        <taxon>Deinococcales</taxon>
        <taxon>Deinococcaceae</taxon>
        <taxon>Deinococcus</taxon>
    </lineage>
</organism>
<dbReference type="SUPFAM" id="SSF110849">
    <property type="entry name" value="ParB/Sulfiredoxin"/>
    <property type="match status" value="1"/>
</dbReference>
<comment type="caution">
    <text evidence="4">The sequence shown here is derived from an EMBL/GenBank/DDBJ whole genome shotgun (WGS) entry which is preliminary data.</text>
</comment>
<dbReference type="SMART" id="SM00470">
    <property type="entry name" value="ParB"/>
    <property type="match status" value="1"/>
</dbReference>
<reference evidence="4" key="1">
    <citation type="journal article" date="2014" name="Int. J. Syst. Evol. Microbiol.">
        <title>Complete genome sequence of Corynebacterium casei LMG S-19264T (=DSM 44701T), isolated from a smear-ripened cheese.</title>
        <authorList>
            <consortium name="US DOE Joint Genome Institute (JGI-PGF)"/>
            <person name="Walter F."/>
            <person name="Albersmeier A."/>
            <person name="Kalinowski J."/>
            <person name="Ruckert C."/>
        </authorList>
    </citation>
    <scope>NUCLEOTIDE SEQUENCE</scope>
    <source>
        <strain evidence="4">JCM 31311</strain>
    </source>
</reference>
<dbReference type="PANTHER" id="PTHR33375:SF7">
    <property type="entry name" value="CHROMOSOME 2-PARTITIONING PROTEIN PARB-RELATED"/>
    <property type="match status" value="1"/>
</dbReference>
<keyword evidence="5" id="KW-1185">Reference proteome</keyword>
<evidence type="ECO:0000313" key="5">
    <source>
        <dbReference type="Proteomes" id="UP000603865"/>
    </source>
</evidence>
<protein>
    <submittedName>
        <fullName evidence="4">Plasmid-partitioning protein ParB</fullName>
    </submittedName>
</protein>